<organism evidence="2 3">
    <name type="scientific">Streptomyces chrestomyceticus JCM 4735</name>
    <dbReference type="NCBI Taxonomy" id="1306181"/>
    <lineage>
        <taxon>Bacteria</taxon>
        <taxon>Bacillati</taxon>
        <taxon>Actinomycetota</taxon>
        <taxon>Actinomycetes</taxon>
        <taxon>Kitasatosporales</taxon>
        <taxon>Streptomycetaceae</taxon>
        <taxon>Streptomyces</taxon>
    </lineage>
</organism>
<dbReference type="GeneID" id="95619174"/>
<dbReference type="EMBL" id="BHZC01000001">
    <property type="protein sequence ID" value="GCD32344.1"/>
    <property type="molecule type" value="Genomic_DNA"/>
</dbReference>
<feature type="region of interest" description="Disordered" evidence="1">
    <location>
        <begin position="30"/>
        <end position="49"/>
    </location>
</feature>
<sequence length="233" mass="23597">MSLPSSALRPAVAVLLGTALLTGCTGGNGGGSANGKHRESAGASGAAPARSAASASGRAASSLIVNGPGPQAHYTVQAQPAPGTCHYRTVRGQPLQDASCTPGALNPDVTQKTLASIVCRTGGYTSAIRPPVSVTSVEKTADARSYGYTPSLHDAEYDHLISLEPGGDPNDARNLWVEPPSPGHQPGSGPTNPKDAVQNKLHQALCAGQVTLARAQQAIATDWTTALAALHLT</sequence>
<dbReference type="OrthoDB" id="163358at2"/>
<comment type="caution">
    <text evidence="2">The sequence shown here is derived from an EMBL/GenBank/DDBJ whole genome shotgun (WGS) entry which is preliminary data.</text>
</comment>
<evidence type="ECO:0000256" key="1">
    <source>
        <dbReference type="SAM" id="MobiDB-lite"/>
    </source>
</evidence>
<dbReference type="Proteomes" id="UP000287830">
    <property type="component" value="Unassembled WGS sequence"/>
</dbReference>
<proteinExistence type="predicted"/>
<accession>A0A7U9KN65</accession>
<gene>
    <name evidence="2" type="ORF">OEIGOIKO_00056</name>
</gene>
<evidence type="ECO:0000313" key="3">
    <source>
        <dbReference type="Proteomes" id="UP000287830"/>
    </source>
</evidence>
<protein>
    <submittedName>
        <fullName evidence="2">Uncharacterized protein</fullName>
    </submittedName>
</protein>
<name>A0A7U9KN65_9ACTN</name>
<dbReference type="RefSeq" id="WP_125042812.1">
    <property type="nucleotide sequence ID" value="NZ_BHZC01000001.1"/>
</dbReference>
<evidence type="ECO:0000313" key="2">
    <source>
        <dbReference type="EMBL" id="GCD32344.1"/>
    </source>
</evidence>
<feature type="region of interest" description="Disordered" evidence="1">
    <location>
        <begin position="165"/>
        <end position="196"/>
    </location>
</feature>
<reference evidence="2 3" key="1">
    <citation type="submission" date="2018-11" db="EMBL/GenBank/DDBJ databases">
        <title>Whole genome sequence of Streptomyces chrestomyceticus NBRC 13444(T).</title>
        <authorList>
            <person name="Komaki H."/>
            <person name="Tamura T."/>
        </authorList>
    </citation>
    <scope>NUCLEOTIDE SEQUENCE [LARGE SCALE GENOMIC DNA]</scope>
    <source>
        <strain evidence="2 3">NBRC 13444</strain>
    </source>
</reference>
<dbReference type="AlphaFoldDB" id="A0A7U9KN65"/>